<evidence type="ECO:0000313" key="3">
    <source>
        <dbReference type="Proteomes" id="UP001642360"/>
    </source>
</evidence>
<sequence>MSSFLPMYFLRPFLVAFVIFGSIRVGLVNSHEESGEWHCDQDSESRVVAEFKPGLVTLDGHADDWKDVEGFEFSLLEALDPDREHEYKGGKMTIKALHDGKDVYFMLQVDGNYVYSKG</sequence>
<comment type="caution">
    <text evidence="2">The sequence shown here is derived from an EMBL/GenBank/DDBJ whole genome shotgun (WGS) entry which is preliminary data.</text>
</comment>
<dbReference type="Proteomes" id="UP001642360">
    <property type="component" value="Unassembled WGS sequence"/>
</dbReference>
<protein>
    <submittedName>
        <fullName evidence="2">Uncharacterized protein</fullName>
    </submittedName>
</protein>
<feature type="chain" id="PRO_5044770941" evidence="1">
    <location>
        <begin position="31"/>
        <end position="118"/>
    </location>
</feature>
<name>A0ABC8S0Y5_9AQUA</name>
<evidence type="ECO:0000256" key="1">
    <source>
        <dbReference type="SAM" id="SignalP"/>
    </source>
</evidence>
<dbReference type="EMBL" id="CAUOFW020002070">
    <property type="protein sequence ID" value="CAK9150903.1"/>
    <property type="molecule type" value="Genomic_DNA"/>
</dbReference>
<dbReference type="PANTHER" id="PTHR36044">
    <property type="entry name" value="HEME BINDING PROTEIN"/>
    <property type="match status" value="1"/>
</dbReference>
<dbReference type="PANTHER" id="PTHR36044:SF1">
    <property type="entry name" value="HEME BINDING PROTEIN"/>
    <property type="match status" value="1"/>
</dbReference>
<feature type="non-terminal residue" evidence="2">
    <location>
        <position position="118"/>
    </location>
</feature>
<organism evidence="2 3">
    <name type="scientific">Ilex paraguariensis</name>
    <name type="common">yerba mate</name>
    <dbReference type="NCBI Taxonomy" id="185542"/>
    <lineage>
        <taxon>Eukaryota</taxon>
        <taxon>Viridiplantae</taxon>
        <taxon>Streptophyta</taxon>
        <taxon>Embryophyta</taxon>
        <taxon>Tracheophyta</taxon>
        <taxon>Spermatophyta</taxon>
        <taxon>Magnoliopsida</taxon>
        <taxon>eudicotyledons</taxon>
        <taxon>Gunneridae</taxon>
        <taxon>Pentapetalae</taxon>
        <taxon>asterids</taxon>
        <taxon>campanulids</taxon>
        <taxon>Aquifoliales</taxon>
        <taxon>Aquifoliaceae</taxon>
        <taxon>Ilex</taxon>
    </lineage>
</organism>
<proteinExistence type="predicted"/>
<keyword evidence="3" id="KW-1185">Reference proteome</keyword>
<accession>A0ABC8S0Y5</accession>
<evidence type="ECO:0000313" key="2">
    <source>
        <dbReference type="EMBL" id="CAK9150903.1"/>
    </source>
</evidence>
<dbReference type="AlphaFoldDB" id="A0ABC8S0Y5"/>
<gene>
    <name evidence="2" type="ORF">ILEXP_LOCUS19057</name>
</gene>
<feature type="signal peptide" evidence="1">
    <location>
        <begin position="1"/>
        <end position="30"/>
    </location>
</feature>
<keyword evidence="1" id="KW-0732">Signal</keyword>
<reference evidence="2 3" key="1">
    <citation type="submission" date="2024-02" db="EMBL/GenBank/DDBJ databases">
        <authorList>
            <person name="Vignale AGUSTIN F."/>
            <person name="Sosa J E."/>
            <person name="Modenutti C."/>
        </authorList>
    </citation>
    <scope>NUCLEOTIDE SEQUENCE [LARGE SCALE GENOMIC DNA]</scope>
</reference>